<evidence type="ECO:0000256" key="1">
    <source>
        <dbReference type="SAM" id="MobiDB-lite"/>
    </source>
</evidence>
<proteinExistence type="predicted"/>
<dbReference type="EMBL" id="JAAGAX010000015">
    <property type="protein sequence ID" value="KAF2290474.1"/>
    <property type="molecule type" value="Genomic_DNA"/>
</dbReference>
<accession>A0A6A6KPM1</accession>
<protein>
    <submittedName>
        <fullName evidence="2">Uncharacterized protein</fullName>
    </submittedName>
</protein>
<evidence type="ECO:0000313" key="2">
    <source>
        <dbReference type="EMBL" id="KAF2290474.1"/>
    </source>
</evidence>
<gene>
    <name evidence="2" type="ORF">GH714_013530</name>
</gene>
<organism evidence="2 3">
    <name type="scientific">Hevea brasiliensis</name>
    <name type="common">Para rubber tree</name>
    <name type="synonym">Siphonia brasiliensis</name>
    <dbReference type="NCBI Taxonomy" id="3981"/>
    <lineage>
        <taxon>Eukaryota</taxon>
        <taxon>Viridiplantae</taxon>
        <taxon>Streptophyta</taxon>
        <taxon>Embryophyta</taxon>
        <taxon>Tracheophyta</taxon>
        <taxon>Spermatophyta</taxon>
        <taxon>Magnoliopsida</taxon>
        <taxon>eudicotyledons</taxon>
        <taxon>Gunneridae</taxon>
        <taxon>Pentapetalae</taxon>
        <taxon>rosids</taxon>
        <taxon>fabids</taxon>
        <taxon>Malpighiales</taxon>
        <taxon>Euphorbiaceae</taxon>
        <taxon>Crotonoideae</taxon>
        <taxon>Micrandreae</taxon>
        <taxon>Hevea</taxon>
    </lineage>
</organism>
<dbReference type="Proteomes" id="UP000467840">
    <property type="component" value="Chromosome 2"/>
</dbReference>
<dbReference type="AlphaFoldDB" id="A0A6A6KPM1"/>
<sequence length="81" mass="9090">MMRDPIMVGSPSSFRNANVDPPKGVNEAMDPLMSNSSTRIEFEYGSLESDEEDWRKSKFVNNDDSSKDVDDTEGHEVDSSE</sequence>
<name>A0A6A6KPM1_HEVBR</name>
<reference evidence="2 3" key="1">
    <citation type="journal article" date="2020" name="Mol. Plant">
        <title>The Chromosome-Based Rubber Tree Genome Provides New Insights into Spurge Genome Evolution and Rubber Biosynthesis.</title>
        <authorList>
            <person name="Liu J."/>
            <person name="Shi C."/>
            <person name="Shi C.C."/>
            <person name="Li W."/>
            <person name="Zhang Q.J."/>
            <person name="Zhang Y."/>
            <person name="Li K."/>
            <person name="Lu H.F."/>
            <person name="Shi C."/>
            <person name="Zhu S.T."/>
            <person name="Xiao Z.Y."/>
            <person name="Nan H."/>
            <person name="Yue Y."/>
            <person name="Zhu X.G."/>
            <person name="Wu Y."/>
            <person name="Hong X.N."/>
            <person name="Fan G.Y."/>
            <person name="Tong Y."/>
            <person name="Zhang D."/>
            <person name="Mao C.L."/>
            <person name="Liu Y.L."/>
            <person name="Hao S.J."/>
            <person name="Liu W.Q."/>
            <person name="Lv M.Q."/>
            <person name="Zhang H.B."/>
            <person name="Liu Y."/>
            <person name="Hu-Tang G.R."/>
            <person name="Wang J.P."/>
            <person name="Wang J.H."/>
            <person name="Sun Y.H."/>
            <person name="Ni S.B."/>
            <person name="Chen W.B."/>
            <person name="Zhang X.C."/>
            <person name="Jiao Y.N."/>
            <person name="Eichler E.E."/>
            <person name="Li G.H."/>
            <person name="Liu X."/>
            <person name="Gao L.Z."/>
        </authorList>
    </citation>
    <scope>NUCLEOTIDE SEQUENCE [LARGE SCALE GENOMIC DNA]</scope>
    <source>
        <strain evidence="3">cv. GT1</strain>
        <tissue evidence="2">Leaf</tissue>
    </source>
</reference>
<evidence type="ECO:0000313" key="3">
    <source>
        <dbReference type="Proteomes" id="UP000467840"/>
    </source>
</evidence>
<feature type="region of interest" description="Disordered" evidence="1">
    <location>
        <begin position="1"/>
        <end position="81"/>
    </location>
</feature>
<comment type="caution">
    <text evidence="2">The sequence shown here is derived from an EMBL/GenBank/DDBJ whole genome shotgun (WGS) entry which is preliminary data.</text>
</comment>
<keyword evidence="3" id="KW-1185">Reference proteome</keyword>
<feature type="compositionally biased region" description="Basic and acidic residues" evidence="1">
    <location>
        <begin position="64"/>
        <end position="81"/>
    </location>
</feature>